<organism evidence="1 2">
    <name type="scientific">Nocardiopsis alba</name>
    <dbReference type="NCBI Taxonomy" id="53437"/>
    <lineage>
        <taxon>Bacteria</taxon>
        <taxon>Bacillati</taxon>
        <taxon>Actinomycetota</taxon>
        <taxon>Actinomycetes</taxon>
        <taxon>Streptosporangiales</taxon>
        <taxon>Nocardiopsidaceae</taxon>
        <taxon>Nocardiopsis</taxon>
    </lineage>
</organism>
<gene>
    <name evidence="1" type="ORF">VSQ78_05500</name>
</gene>
<dbReference type="RefSeq" id="WP_014910636.1">
    <property type="nucleotide sequence ID" value="NZ_JAYMRS010000001.1"/>
</dbReference>
<dbReference type="Proteomes" id="UP001585053">
    <property type="component" value="Unassembled WGS sequence"/>
</dbReference>
<sequence>MYSSDLEPETRHFDQSTALRKSIPPIIIDFLDDHHLAADLWEIAVSVFAVDRNLRRPALNTWRQGREWHRSIAVTIPLHNPEWWTRRVSDVEALLDWLTGDTWSLRFAQGAPVMSDISFLSNRDIGLEGHTVLFSGGLDSVCGVIDDLESSNDTLHAVSVSTNSRMEKQQKDIFDTLRGFQRRLRTWSAFKLQVRLDNPEDTARSRGFVFLTAGVLSAIARGTNSLRLYENGPGALNLALSRGQVGAQVARAVHPKTLRSMERLARSITGVSDFRIENRTFTLTKARMVERVPHRYDEALAASVSCDTGFSHHQEGAPAHCGGCTSCVLRRQALAAAGRDIPTPARGTPRRKRDHRRLMMWQAARLNHVLREGLSWKRMVQEFPDLVCDPDSFLPQRREALLALFQEYAKEWDLDAVTAELERISMENPG</sequence>
<proteinExistence type="predicted"/>
<comment type="caution">
    <text evidence="1">The sequence shown here is derived from an EMBL/GenBank/DDBJ whole genome shotgun (WGS) entry which is preliminary data.</text>
</comment>
<evidence type="ECO:0008006" key="3">
    <source>
        <dbReference type="Google" id="ProtNLM"/>
    </source>
</evidence>
<protein>
    <recommendedName>
        <fullName evidence="3">7-cyano-7-deazaguanine synthase</fullName>
    </recommendedName>
</protein>
<keyword evidence="2" id="KW-1185">Reference proteome</keyword>
<dbReference type="Gene3D" id="3.40.50.620">
    <property type="entry name" value="HUPs"/>
    <property type="match status" value="1"/>
</dbReference>
<name>A0ABV5DRC8_9ACTN</name>
<dbReference type="EMBL" id="JAYMRS010000001">
    <property type="protein sequence ID" value="MFB8767149.1"/>
    <property type="molecule type" value="Genomic_DNA"/>
</dbReference>
<evidence type="ECO:0000313" key="1">
    <source>
        <dbReference type="EMBL" id="MFB8767149.1"/>
    </source>
</evidence>
<dbReference type="InterPro" id="IPR014729">
    <property type="entry name" value="Rossmann-like_a/b/a_fold"/>
</dbReference>
<reference evidence="1 2" key="1">
    <citation type="submission" date="2024-01" db="EMBL/GenBank/DDBJ databases">
        <title>Genome mining of biosynthetic gene clusters to explore secondary metabolites of Streptomyces sp.</title>
        <authorList>
            <person name="Baig A."/>
            <person name="Ajitkumar Shintre N."/>
            <person name="Kumar H."/>
            <person name="Anbarasu A."/>
            <person name="Ramaiah S."/>
        </authorList>
    </citation>
    <scope>NUCLEOTIDE SEQUENCE [LARGE SCALE GENOMIC DNA]</scope>
    <source>
        <strain evidence="1 2">A01</strain>
    </source>
</reference>
<evidence type="ECO:0000313" key="2">
    <source>
        <dbReference type="Proteomes" id="UP001585053"/>
    </source>
</evidence>
<accession>A0ABV5DRC8</accession>
<dbReference type="SUPFAM" id="SSF52402">
    <property type="entry name" value="Adenine nucleotide alpha hydrolases-like"/>
    <property type="match status" value="1"/>
</dbReference>